<sequence length="142" mass="15447">MTREASGASAPGLAAPERLRRREEFLRASASGISRNYGAFKVLMAVRADDAEGAPRFGFTVTKKVAGAVGRNRIRRRLKEALRVSKAHGARPGRDYVFIARRAALTAPFADLIAQMADGLARLGRSHEADRPKKPKNRPVAP</sequence>
<organism evidence="9 10">
    <name type="scientific">Methylocystis heyeri</name>
    <dbReference type="NCBI Taxonomy" id="391905"/>
    <lineage>
        <taxon>Bacteria</taxon>
        <taxon>Pseudomonadati</taxon>
        <taxon>Pseudomonadota</taxon>
        <taxon>Alphaproteobacteria</taxon>
        <taxon>Hyphomicrobiales</taxon>
        <taxon>Methylocystaceae</taxon>
        <taxon>Methylocystis</taxon>
    </lineage>
</organism>
<evidence type="ECO:0000313" key="9">
    <source>
        <dbReference type="EMBL" id="QGM47815.1"/>
    </source>
</evidence>
<evidence type="ECO:0000256" key="5">
    <source>
        <dbReference type="ARBA" id="ARBA00022801"/>
    </source>
</evidence>
<dbReference type="GO" id="GO:0001682">
    <property type="term" value="P:tRNA 5'-leader removal"/>
    <property type="evidence" value="ECO:0007669"/>
    <property type="project" value="UniProtKB-UniRule"/>
</dbReference>
<keyword evidence="6 7" id="KW-0694">RNA-binding</keyword>
<dbReference type="GO" id="GO:0000049">
    <property type="term" value="F:tRNA binding"/>
    <property type="evidence" value="ECO:0007669"/>
    <property type="project" value="UniProtKB-UniRule"/>
</dbReference>
<dbReference type="InterPro" id="IPR020568">
    <property type="entry name" value="Ribosomal_Su5_D2-typ_SF"/>
</dbReference>
<gene>
    <name evidence="7 9" type="primary">rnpA</name>
    <name evidence="9" type="ORF">H2LOC_020225</name>
</gene>
<comment type="similarity">
    <text evidence="7">Belongs to the RnpA family.</text>
</comment>
<reference evidence="9 10" key="1">
    <citation type="submission" date="2019-11" db="EMBL/GenBank/DDBJ databases">
        <title>The genome sequence of Methylocystis heyeri.</title>
        <authorList>
            <person name="Oshkin I.Y."/>
            <person name="Miroshnikov K."/>
            <person name="Dedysh S.N."/>
        </authorList>
    </citation>
    <scope>NUCLEOTIDE SEQUENCE [LARGE SCALE GENOMIC DNA]</scope>
    <source>
        <strain evidence="9 10">H2</strain>
    </source>
</reference>
<dbReference type="GO" id="GO:0042781">
    <property type="term" value="F:3'-tRNA processing endoribonuclease activity"/>
    <property type="evidence" value="ECO:0007669"/>
    <property type="project" value="TreeGrafter"/>
</dbReference>
<dbReference type="InterPro" id="IPR020539">
    <property type="entry name" value="RNase_P_CS"/>
</dbReference>
<dbReference type="OrthoDB" id="9810867at2"/>
<proteinExistence type="inferred from homology"/>
<dbReference type="PROSITE" id="PS00648">
    <property type="entry name" value="RIBONUCLEASE_P"/>
    <property type="match status" value="1"/>
</dbReference>
<dbReference type="RefSeq" id="WP_136494466.1">
    <property type="nucleotide sequence ID" value="NZ_CP046052.1"/>
</dbReference>
<dbReference type="NCBIfam" id="TIGR00188">
    <property type="entry name" value="rnpA"/>
    <property type="match status" value="1"/>
</dbReference>
<evidence type="ECO:0000256" key="7">
    <source>
        <dbReference type="HAMAP-Rule" id="MF_00227"/>
    </source>
</evidence>
<evidence type="ECO:0000256" key="3">
    <source>
        <dbReference type="ARBA" id="ARBA00022722"/>
    </source>
</evidence>
<dbReference type="Proteomes" id="UP000309061">
    <property type="component" value="Chromosome"/>
</dbReference>
<dbReference type="GO" id="GO:0004526">
    <property type="term" value="F:ribonuclease P activity"/>
    <property type="evidence" value="ECO:0007669"/>
    <property type="project" value="UniProtKB-UniRule"/>
</dbReference>
<dbReference type="HAMAP" id="MF_00227">
    <property type="entry name" value="RNase_P"/>
    <property type="match status" value="1"/>
</dbReference>
<dbReference type="AlphaFoldDB" id="A0A6B8KLD4"/>
<keyword evidence="3 7" id="KW-0540">Nuclease</keyword>
<keyword evidence="5 7" id="KW-0378">Hydrolase</keyword>
<dbReference type="GO" id="GO:0030677">
    <property type="term" value="C:ribonuclease P complex"/>
    <property type="evidence" value="ECO:0007669"/>
    <property type="project" value="TreeGrafter"/>
</dbReference>
<comment type="subunit">
    <text evidence="7">Consists of a catalytic RNA component (M1 or rnpB) and a protein subunit.</text>
</comment>
<comment type="function">
    <text evidence="1 7">RNaseP catalyzes the removal of the 5'-leader sequence from pre-tRNA to produce the mature 5'-terminus. It can also cleave other RNA substrates such as 4.5S RNA. The protein component plays an auxiliary but essential role in vivo by binding to the 5'-leader sequence and broadening the substrate specificity of the ribozyme.</text>
</comment>
<dbReference type="KEGG" id="mhey:H2LOC_020225"/>
<keyword evidence="4 7" id="KW-0255">Endonuclease</keyword>
<accession>A0A6B8KLD4</accession>
<comment type="catalytic activity">
    <reaction evidence="7">
        <text>Endonucleolytic cleavage of RNA, removing 5'-extranucleotides from tRNA precursor.</text>
        <dbReference type="EC" id="3.1.26.5"/>
    </reaction>
</comment>
<evidence type="ECO:0000256" key="8">
    <source>
        <dbReference type="NCBIfam" id="TIGR00188"/>
    </source>
</evidence>
<evidence type="ECO:0000256" key="1">
    <source>
        <dbReference type="ARBA" id="ARBA00002663"/>
    </source>
</evidence>
<evidence type="ECO:0000313" key="10">
    <source>
        <dbReference type="Proteomes" id="UP000309061"/>
    </source>
</evidence>
<protein>
    <recommendedName>
        <fullName evidence="7 8">Ribonuclease P protein component</fullName>
        <shortName evidence="7">RNase P protein</shortName>
        <shortName evidence="7">RNaseP protein</shortName>
        <ecNumber evidence="7 8">3.1.26.5</ecNumber>
    </recommendedName>
    <alternativeName>
        <fullName evidence="7">Protein C5</fullName>
    </alternativeName>
</protein>
<dbReference type="Gene3D" id="3.30.230.10">
    <property type="match status" value="1"/>
</dbReference>
<dbReference type="Pfam" id="PF00825">
    <property type="entry name" value="Ribonuclease_P"/>
    <property type="match status" value="1"/>
</dbReference>
<evidence type="ECO:0000256" key="4">
    <source>
        <dbReference type="ARBA" id="ARBA00022759"/>
    </source>
</evidence>
<evidence type="ECO:0000256" key="6">
    <source>
        <dbReference type="ARBA" id="ARBA00022884"/>
    </source>
</evidence>
<name>A0A6B8KLD4_9HYPH</name>
<dbReference type="PANTHER" id="PTHR33992">
    <property type="entry name" value="RIBONUCLEASE P PROTEIN COMPONENT"/>
    <property type="match status" value="1"/>
</dbReference>
<dbReference type="InterPro" id="IPR000100">
    <property type="entry name" value="RNase_P"/>
</dbReference>
<dbReference type="SUPFAM" id="SSF54211">
    <property type="entry name" value="Ribosomal protein S5 domain 2-like"/>
    <property type="match status" value="1"/>
</dbReference>
<dbReference type="EC" id="3.1.26.5" evidence="7 8"/>
<dbReference type="InterPro" id="IPR014721">
    <property type="entry name" value="Ribsml_uS5_D2-typ_fold_subgr"/>
</dbReference>
<evidence type="ECO:0000256" key="2">
    <source>
        <dbReference type="ARBA" id="ARBA00022694"/>
    </source>
</evidence>
<keyword evidence="10" id="KW-1185">Reference proteome</keyword>
<dbReference type="PANTHER" id="PTHR33992:SF1">
    <property type="entry name" value="RIBONUCLEASE P PROTEIN COMPONENT"/>
    <property type="match status" value="1"/>
</dbReference>
<dbReference type="EMBL" id="CP046052">
    <property type="protein sequence ID" value="QGM47815.1"/>
    <property type="molecule type" value="Genomic_DNA"/>
</dbReference>
<keyword evidence="2 7" id="KW-0819">tRNA processing</keyword>